<evidence type="ECO:0000313" key="1">
    <source>
        <dbReference type="EMBL" id="MES1921002.1"/>
    </source>
</evidence>
<sequence length="85" mass="10188">MIAKPRMPFNEKFSLSITDKKETMLVIISYCLYNNRGNPPNILHGWDQPEFVEKFTNIIYDSEFRFYRCDQNTLAFLEIKNFLDI</sequence>
<gene>
    <name evidence="1" type="ORF">MHBO_002607</name>
</gene>
<dbReference type="Proteomes" id="UP001439008">
    <property type="component" value="Unassembled WGS sequence"/>
</dbReference>
<accession>A0ABV2AMV4</accession>
<evidence type="ECO:0000313" key="2">
    <source>
        <dbReference type="Proteomes" id="UP001439008"/>
    </source>
</evidence>
<organism evidence="1 2">
    <name type="scientific">Bonamia ostreae</name>
    <dbReference type="NCBI Taxonomy" id="126728"/>
    <lineage>
        <taxon>Eukaryota</taxon>
        <taxon>Sar</taxon>
        <taxon>Rhizaria</taxon>
        <taxon>Endomyxa</taxon>
        <taxon>Ascetosporea</taxon>
        <taxon>Haplosporida</taxon>
        <taxon>Bonamia</taxon>
    </lineage>
</organism>
<protein>
    <submittedName>
        <fullName evidence="1">Uncharacterized protein</fullName>
    </submittedName>
</protein>
<comment type="caution">
    <text evidence="1">The sequence shown here is derived from an EMBL/GenBank/DDBJ whole genome shotgun (WGS) entry which is preliminary data.</text>
</comment>
<reference evidence="1 2" key="1">
    <citation type="journal article" date="2024" name="BMC Biol.">
        <title>Comparative genomics of Ascetosporea gives new insight into the evolutionary basis for animal parasitism in Rhizaria.</title>
        <authorList>
            <person name="Hiltunen Thoren M."/>
            <person name="Onut-Brannstrom I."/>
            <person name="Alfjorden A."/>
            <person name="Peckova H."/>
            <person name="Swords F."/>
            <person name="Hooper C."/>
            <person name="Holzer A.S."/>
            <person name="Bass D."/>
            <person name="Burki F."/>
        </authorList>
    </citation>
    <scope>NUCLEOTIDE SEQUENCE [LARGE SCALE GENOMIC DNA]</scope>
    <source>
        <strain evidence="1">20-A016</strain>
    </source>
</reference>
<name>A0ABV2AMV4_9EUKA</name>
<proteinExistence type="predicted"/>
<dbReference type="EMBL" id="JBDODL010001011">
    <property type="protein sequence ID" value="MES1921002.1"/>
    <property type="molecule type" value="Genomic_DNA"/>
</dbReference>
<keyword evidence="2" id="KW-1185">Reference proteome</keyword>